<dbReference type="RefSeq" id="WP_103464025.1">
    <property type="nucleotide sequence ID" value="NZ_PPXC01000001.1"/>
</dbReference>
<evidence type="ECO:0000313" key="2">
    <source>
        <dbReference type="Proteomes" id="UP000237061"/>
    </source>
</evidence>
<evidence type="ECO:0008006" key="3">
    <source>
        <dbReference type="Google" id="ProtNLM"/>
    </source>
</evidence>
<evidence type="ECO:0000313" key="1">
    <source>
        <dbReference type="EMBL" id="POH75369.1"/>
    </source>
</evidence>
<dbReference type="EMBL" id="PPXC01000001">
    <property type="protein sequence ID" value="POH75369.1"/>
    <property type="molecule type" value="Genomic_DNA"/>
</dbReference>
<accession>A0A2S4A224</accession>
<proteinExistence type="predicted"/>
<protein>
    <recommendedName>
        <fullName evidence="3">DUF2971 domain-containing protein</fullName>
    </recommendedName>
</protein>
<organism evidence="1 2">
    <name type="scientific">Arthrobacter glacialis</name>
    <dbReference type="NCBI Taxonomy" id="1664"/>
    <lineage>
        <taxon>Bacteria</taxon>
        <taxon>Bacillati</taxon>
        <taxon>Actinomycetota</taxon>
        <taxon>Actinomycetes</taxon>
        <taxon>Micrococcales</taxon>
        <taxon>Micrococcaceae</taxon>
        <taxon>Arthrobacter</taxon>
    </lineage>
</organism>
<name>A0A2S4A224_ARTGL</name>
<dbReference type="AlphaFoldDB" id="A0A2S4A224"/>
<reference evidence="1 2" key="1">
    <citation type="submission" date="2018-01" db="EMBL/GenBank/DDBJ databases">
        <title>Arthrobacter sp. nov., from glaciers in China.</title>
        <authorList>
            <person name="Liu Q."/>
            <person name="Xin Y.-H."/>
        </authorList>
    </citation>
    <scope>NUCLEOTIDE SEQUENCE [LARGE SCALE GENOMIC DNA]</scope>
    <source>
        <strain evidence="1 2">HLT2-12-2</strain>
    </source>
</reference>
<sequence>MGDNENSNLVWHYTDGAALMNIITNNELWASSAAFMNDVDELLSGNKELRKHFDEQRETLPEPVAQLLEQHIPKEDSRTKDAFVLSGSTDPDSLTLWRNYGRHQVSFAVGFDKRVPLVPMIPTVPKDGIEVTEHPYPPSDYYENMYDSDAEGNVALHPDGSPIVINDPDTERVENSGWKPVVYDQSQQKDLISEIFARLRQSAEAATDGKSSIGFWMQLYLMNESLHLIKNAGFLDEKEERVVVWLAPDWKFVCHRPGPYGIMPYIKLTAPSEDDSDHRYATKPGTLPIQEIRVGPSPYSLAAVESLKQLLGFHGLHDVKVTYSEIPFR</sequence>
<comment type="caution">
    <text evidence="1">The sequence shown here is derived from an EMBL/GenBank/DDBJ whole genome shotgun (WGS) entry which is preliminary data.</text>
</comment>
<keyword evidence="2" id="KW-1185">Reference proteome</keyword>
<dbReference type="Proteomes" id="UP000237061">
    <property type="component" value="Unassembled WGS sequence"/>
</dbReference>
<gene>
    <name evidence="1" type="ORF">CVS27_01850</name>
</gene>